<feature type="transmembrane region" description="Helical" evidence="7">
    <location>
        <begin position="7"/>
        <end position="25"/>
    </location>
</feature>
<feature type="transmembrane region" description="Helical" evidence="7">
    <location>
        <begin position="100"/>
        <end position="121"/>
    </location>
</feature>
<comment type="similarity">
    <text evidence="7">Belongs to the binding-protein-dependent transport system permease family.</text>
</comment>
<evidence type="ECO:0000313" key="10">
    <source>
        <dbReference type="Proteomes" id="UP000323166"/>
    </source>
</evidence>
<dbReference type="InterPro" id="IPR045621">
    <property type="entry name" value="BPD_transp_1_N"/>
</dbReference>
<name>A0A5S4ZRM4_9FIRM</name>
<keyword evidence="3" id="KW-1003">Cell membrane</keyword>
<organism evidence="9 10">
    <name type="scientific">Desulfallas thermosapovorans DSM 6562</name>
    <dbReference type="NCBI Taxonomy" id="1121431"/>
    <lineage>
        <taxon>Bacteria</taxon>
        <taxon>Bacillati</taxon>
        <taxon>Bacillota</taxon>
        <taxon>Clostridia</taxon>
        <taxon>Eubacteriales</taxon>
        <taxon>Desulfallaceae</taxon>
        <taxon>Desulfallas</taxon>
    </lineage>
</organism>
<feature type="transmembrane region" description="Helical" evidence="7">
    <location>
        <begin position="186"/>
        <end position="208"/>
    </location>
</feature>
<keyword evidence="6 7" id="KW-0472">Membrane</keyword>
<dbReference type="Gene3D" id="1.10.3720.10">
    <property type="entry name" value="MetI-like"/>
    <property type="match status" value="1"/>
</dbReference>
<dbReference type="RefSeq" id="WP_166511654.1">
    <property type="nucleotide sequence ID" value="NZ_VNHM01000008.1"/>
</dbReference>
<keyword evidence="5 7" id="KW-1133">Transmembrane helix</keyword>
<dbReference type="InterPro" id="IPR035906">
    <property type="entry name" value="MetI-like_sf"/>
</dbReference>
<dbReference type="Pfam" id="PF00528">
    <property type="entry name" value="BPD_transp_1"/>
    <property type="match status" value="1"/>
</dbReference>
<dbReference type="PROSITE" id="PS50928">
    <property type="entry name" value="ABC_TM1"/>
    <property type="match status" value="1"/>
</dbReference>
<keyword evidence="10" id="KW-1185">Reference proteome</keyword>
<dbReference type="AlphaFoldDB" id="A0A5S4ZRM4"/>
<dbReference type="Pfam" id="PF19300">
    <property type="entry name" value="BPD_transp_1_N"/>
    <property type="match status" value="1"/>
</dbReference>
<dbReference type="CDD" id="cd06261">
    <property type="entry name" value="TM_PBP2"/>
    <property type="match status" value="1"/>
</dbReference>
<keyword evidence="2 7" id="KW-0813">Transport</keyword>
<feature type="domain" description="ABC transmembrane type-1" evidence="8">
    <location>
        <begin position="98"/>
        <end position="309"/>
    </location>
</feature>
<dbReference type="Proteomes" id="UP000323166">
    <property type="component" value="Unassembled WGS sequence"/>
</dbReference>
<comment type="caution">
    <text evidence="9">The sequence shown here is derived from an EMBL/GenBank/DDBJ whole genome shotgun (WGS) entry which is preliminary data.</text>
</comment>
<evidence type="ECO:0000256" key="6">
    <source>
        <dbReference type="ARBA" id="ARBA00023136"/>
    </source>
</evidence>
<proteinExistence type="inferred from homology"/>
<evidence type="ECO:0000259" key="8">
    <source>
        <dbReference type="PROSITE" id="PS50928"/>
    </source>
</evidence>
<dbReference type="SUPFAM" id="SSF161098">
    <property type="entry name" value="MetI-like"/>
    <property type="match status" value="1"/>
</dbReference>
<dbReference type="GO" id="GO:0005886">
    <property type="term" value="C:plasma membrane"/>
    <property type="evidence" value="ECO:0007669"/>
    <property type="project" value="UniProtKB-SubCell"/>
</dbReference>
<evidence type="ECO:0000256" key="1">
    <source>
        <dbReference type="ARBA" id="ARBA00004651"/>
    </source>
</evidence>
<evidence type="ECO:0000256" key="4">
    <source>
        <dbReference type="ARBA" id="ARBA00022692"/>
    </source>
</evidence>
<gene>
    <name evidence="9" type="ORF">LX24_01639</name>
</gene>
<sequence length="324" mass="34696">MKGKTLLFTNYFIALFIILSLNFALPRLLPGDPLTAIYGADVHVQMTGELKARLEERLALNESMGEQFVQYMTGLATGDLGYSFYHNAPVLDVVMGSLPWTLLLAGSALFLSTLLGIVLGIESGWSRGSGKDVALLSGVMLLNGLPDFFIGILLLLFFGVLLGLFPLSGAVTPYAGLAGTALILDVLRHLALPLAALTISGISGAYLLTRNTMVTVLKAPFILTAKAKGLSPRVVRYRHAGRNAMLPVVTRTGVRVGRLATGVLFVETVFAYPGLGHLLYNALLTRDYPVLQGIFLVVTVSVLAVSFITDMLYIKIDPRVAAAG</sequence>
<comment type="subcellular location">
    <subcellularLocation>
        <location evidence="1 7">Cell membrane</location>
        <topology evidence="1 7">Multi-pass membrane protein</topology>
    </subcellularLocation>
</comment>
<evidence type="ECO:0000256" key="2">
    <source>
        <dbReference type="ARBA" id="ARBA00022448"/>
    </source>
</evidence>
<feature type="transmembrane region" description="Helical" evidence="7">
    <location>
        <begin position="292"/>
        <end position="314"/>
    </location>
</feature>
<dbReference type="InterPro" id="IPR000515">
    <property type="entry name" value="MetI-like"/>
</dbReference>
<feature type="transmembrane region" description="Helical" evidence="7">
    <location>
        <begin position="133"/>
        <end position="166"/>
    </location>
</feature>
<feature type="transmembrane region" description="Helical" evidence="7">
    <location>
        <begin position="259"/>
        <end position="280"/>
    </location>
</feature>
<evidence type="ECO:0000256" key="5">
    <source>
        <dbReference type="ARBA" id="ARBA00022989"/>
    </source>
</evidence>
<dbReference type="PANTHER" id="PTHR43376:SF1">
    <property type="entry name" value="OLIGOPEPTIDE TRANSPORT SYSTEM PERMEASE PROTEIN"/>
    <property type="match status" value="1"/>
</dbReference>
<evidence type="ECO:0000256" key="3">
    <source>
        <dbReference type="ARBA" id="ARBA00022475"/>
    </source>
</evidence>
<reference evidence="9 10" key="1">
    <citation type="submission" date="2019-07" db="EMBL/GenBank/DDBJ databases">
        <title>Genomic Encyclopedia of Type Strains, Phase I: the one thousand microbial genomes (KMG-I) project.</title>
        <authorList>
            <person name="Kyrpides N."/>
        </authorList>
    </citation>
    <scope>NUCLEOTIDE SEQUENCE [LARGE SCALE GENOMIC DNA]</scope>
    <source>
        <strain evidence="9 10">DSM 6562</strain>
    </source>
</reference>
<dbReference type="EMBL" id="VNHM01000008">
    <property type="protein sequence ID" value="TYO95290.1"/>
    <property type="molecule type" value="Genomic_DNA"/>
</dbReference>
<evidence type="ECO:0000313" key="9">
    <source>
        <dbReference type="EMBL" id="TYO95290.1"/>
    </source>
</evidence>
<protein>
    <submittedName>
        <fullName evidence="9">Peptide/nickel transport system permease protein</fullName>
    </submittedName>
</protein>
<accession>A0A5S4ZRM4</accession>
<keyword evidence="4 7" id="KW-0812">Transmembrane</keyword>
<evidence type="ECO:0000256" key="7">
    <source>
        <dbReference type="RuleBase" id="RU363032"/>
    </source>
</evidence>
<dbReference type="PANTHER" id="PTHR43376">
    <property type="entry name" value="OLIGOPEPTIDE TRANSPORT SYSTEM PERMEASE PROTEIN"/>
    <property type="match status" value="1"/>
</dbReference>
<dbReference type="GO" id="GO:0055085">
    <property type="term" value="P:transmembrane transport"/>
    <property type="evidence" value="ECO:0007669"/>
    <property type="project" value="InterPro"/>
</dbReference>